<dbReference type="Proteomes" id="UP000193090">
    <property type="component" value="Unassembled WGS sequence"/>
</dbReference>
<gene>
    <name evidence="2" type="ORF">AWC30_08240</name>
</gene>
<sequence length="243" mass="24454">MAAVLVVAILAVAVIFALRGDDTTNTATPSLITSSPVSQPPLTPSTASSTPSTSPSTSAPASGEQTATDCTENVSGGSLTGSMAQAGQLGFPLSAAPGWAPAADATLPNAIDVVGVIREVADAEDWMMEAMVGVTNFVPSMSLADQASKLLTCVADGPGFAGASPTLGTPTKSAIKVDGVEAERVEAEVTIADTTRGIPGDNLVIITVKTDPVTFFVATTPIGDSDSHDQVQKIIDALKVSGR</sequence>
<dbReference type="STRING" id="1798.AWC30_08240"/>
<reference evidence="2 3" key="1">
    <citation type="submission" date="2016-01" db="EMBL/GenBank/DDBJ databases">
        <title>The new phylogeny of the genus Mycobacterium.</title>
        <authorList>
            <person name="Tarcisio F."/>
            <person name="Conor M."/>
            <person name="Antonella G."/>
            <person name="Elisabetta G."/>
            <person name="Giulia F.S."/>
            <person name="Sara T."/>
            <person name="Anna F."/>
            <person name="Clotilde B."/>
            <person name="Roberto B."/>
            <person name="Veronica D.S."/>
            <person name="Fabio R."/>
            <person name="Monica P."/>
            <person name="Olivier J."/>
            <person name="Enrico T."/>
            <person name="Nicola S."/>
        </authorList>
    </citation>
    <scope>NUCLEOTIDE SEQUENCE [LARGE SCALE GENOMIC DNA]</scope>
    <source>
        <strain evidence="2 3">DSM 44153</strain>
    </source>
</reference>
<dbReference type="AlphaFoldDB" id="A0A1X2ELI3"/>
<comment type="caution">
    <text evidence="2">The sequence shown here is derived from an EMBL/GenBank/DDBJ whole genome shotgun (WGS) entry which is preliminary data.</text>
</comment>
<dbReference type="EMBL" id="LQPZ01000017">
    <property type="protein sequence ID" value="ORX05880.1"/>
    <property type="molecule type" value="Genomic_DNA"/>
</dbReference>
<evidence type="ECO:0000313" key="3">
    <source>
        <dbReference type="Proteomes" id="UP000193090"/>
    </source>
</evidence>
<evidence type="ECO:0000313" key="2">
    <source>
        <dbReference type="EMBL" id="ORX05880.1"/>
    </source>
</evidence>
<feature type="compositionally biased region" description="Low complexity" evidence="1">
    <location>
        <begin position="44"/>
        <end position="62"/>
    </location>
</feature>
<protein>
    <submittedName>
        <fullName evidence="2">Uncharacterized protein</fullName>
    </submittedName>
</protein>
<feature type="compositionally biased region" description="Polar residues" evidence="1">
    <location>
        <begin position="63"/>
        <end position="81"/>
    </location>
</feature>
<evidence type="ECO:0000256" key="1">
    <source>
        <dbReference type="SAM" id="MobiDB-lite"/>
    </source>
</evidence>
<keyword evidence="3" id="KW-1185">Reference proteome</keyword>
<feature type="region of interest" description="Disordered" evidence="1">
    <location>
        <begin position="29"/>
        <end position="81"/>
    </location>
</feature>
<proteinExistence type="predicted"/>
<name>A0A1X2ELI3_9MYCO</name>
<accession>A0A1X2ELI3</accession>
<organism evidence="2 3">
    <name type="scientific">Mycolicibacillus trivialis</name>
    <dbReference type="NCBI Taxonomy" id="1798"/>
    <lineage>
        <taxon>Bacteria</taxon>
        <taxon>Bacillati</taxon>
        <taxon>Actinomycetota</taxon>
        <taxon>Actinomycetes</taxon>
        <taxon>Mycobacteriales</taxon>
        <taxon>Mycobacteriaceae</taxon>
        <taxon>Mycolicibacillus</taxon>
    </lineage>
</organism>